<dbReference type="EMBL" id="CALNXJ010000016">
    <property type="protein sequence ID" value="CAH3117791.1"/>
    <property type="molecule type" value="Genomic_DNA"/>
</dbReference>
<reference evidence="5 6" key="1">
    <citation type="submission" date="2022-05" db="EMBL/GenBank/DDBJ databases">
        <authorList>
            <consortium name="Genoscope - CEA"/>
            <person name="William W."/>
        </authorList>
    </citation>
    <scope>NUCLEOTIDE SEQUENCE [LARGE SCALE GENOMIC DNA]</scope>
</reference>
<feature type="chain" id="PRO_5043908579" description="Peptidase S1 domain-containing protein" evidence="3">
    <location>
        <begin position="19"/>
        <end position="347"/>
    </location>
</feature>
<feature type="signal peptide" evidence="3">
    <location>
        <begin position="1"/>
        <end position="18"/>
    </location>
</feature>
<accession>A0AAU9WL33</accession>
<dbReference type="PANTHER" id="PTHR15462">
    <property type="entry name" value="SERINE PROTEASE"/>
    <property type="match status" value="1"/>
</dbReference>
<dbReference type="InterPro" id="IPR009003">
    <property type="entry name" value="Peptidase_S1_PA"/>
</dbReference>
<feature type="compositionally biased region" description="Polar residues" evidence="2">
    <location>
        <begin position="99"/>
        <end position="116"/>
    </location>
</feature>
<dbReference type="GO" id="GO:0004252">
    <property type="term" value="F:serine-type endopeptidase activity"/>
    <property type="evidence" value="ECO:0007669"/>
    <property type="project" value="InterPro"/>
</dbReference>
<dbReference type="PANTHER" id="PTHR15462:SF8">
    <property type="entry name" value="SERINE PROTEASE"/>
    <property type="match status" value="1"/>
</dbReference>
<dbReference type="Gene3D" id="2.40.10.10">
    <property type="entry name" value="Trypsin-like serine proteases"/>
    <property type="match status" value="2"/>
</dbReference>
<organism evidence="5 6">
    <name type="scientific">Pocillopora meandrina</name>
    <dbReference type="NCBI Taxonomy" id="46732"/>
    <lineage>
        <taxon>Eukaryota</taxon>
        <taxon>Metazoa</taxon>
        <taxon>Cnidaria</taxon>
        <taxon>Anthozoa</taxon>
        <taxon>Hexacorallia</taxon>
        <taxon>Scleractinia</taxon>
        <taxon>Astrocoeniina</taxon>
        <taxon>Pocilloporidae</taxon>
        <taxon>Pocillopora</taxon>
    </lineage>
</organism>
<keyword evidence="6" id="KW-1185">Reference proteome</keyword>
<sequence>MKAIFVMLLMLKAVSVKTLPEFKSSKEPDNKARADDVTEDITLEYRPEILRENLIKLFNLTAQDLELSYETIWPGGRSTITLKRTRGKSGDKKLLDVPQVTTGEKSDQKSTTQSRGTTHKLQAKRVIIPPDERKQLPSSSKAQKSPHSAACKVSCKGFCKWSCSGTLIGPHHVLTSAHCIDGVDVATLQVGFLERNGRLQWYDVMKASMPLRWKITKKKYDYAVLKLKGRANRRSYVSVVSVSLPKNSLISITGFPGDKSPSSLWISKCRAILVSSGQIWNNCDVVRGSSGSGVLVKDNSGGITRTVVVGVLSGEQSVRIRGRVKRFNVAVHLTGSKLSQINEWINK</sequence>
<feature type="region of interest" description="Disordered" evidence="2">
    <location>
        <begin position="91"/>
        <end position="144"/>
    </location>
</feature>
<evidence type="ECO:0000259" key="4">
    <source>
        <dbReference type="PROSITE" id="PS50240"/>
    </source>
</evidence>
<dbReference type="InterPro" id="IPR043504">
    <property type="entry name" value="Peptidase_S1_PA_chymotrypsin"/>
</dbReference>
<dbReference type="SUPFAM" id="SSF50494">
    <property type="entry name" value="Trypsin-like serine proteases"/>
    <property type="match status" value="1"/>
</dbReference>
<dbReference type="InterPro" id="IPR001254">
    <property type="entry name" value="Trypsin_dom"/>
</dbReference>
<dbReference type="InterPro" id="IPR050966">
    <property type="entry name" value="Glutamyl_endopeptidase"/>
</dbReference>
<feature type="domain" description="Peptidase S1" evidence="4">
    <location>
        <begin position="127"/>
        <end position="347"/>
    </location>
</feature>
<dbReference type="Pfam" id="PF00089">
    <property type="entry name" value="Trypsin"/>
    <property type="match status" value="1"/>
</dbReference>
<evidence type="ECO:0000256" key="1">
    <source>
        <dbReference type="ARBA" id="ARBA00022729"/>
    </source>
</evidence>
<evidence type="ECO:0000256" key="3">
    <source>
        <dbReference type="SAM" id="SignalP"/>
    </source>
</evidence>
<dbReference type="GO" id="GO:0006508">
    <property type="term" value="P:proteolysis"/>
    <property type="evidence" value="ECO:0007669"/>
    <property type="project" value="InterPro"/>
</dbReference>
<evidence type="ECO:0000313" key="6">
    <source>
        <dbReference type="Proteomes" id="UP001159428"/>
    </source>
</evidence>
<evidence type="ECO:0000256" key="2">
    <source>
        <dbReference type="SAM" id="MobiDB-lite"/>
    </source>
</evidence>
<comment type="caution">
    <text evidence="5">The sequence shown here is derived from an EMBL/GenBank/DDBJ whole genome shotgun (WGS) entry which is preliminary data.</text>
</comment>
<evidence type="ECO:0000313" key="5">
    <source>
        <dbReference type="EMBL" id="CAH3117791.1"/>
    </source>
</evidence>
<proteinExistence type="predicted"/>
<dbReference type="PROSITE" id="PS50240">
    <property type="entry name" value="TRYPSIN_DOM"/>
    <property type="match status" value="1"/>
</dbReference>
<protein>
    <recommendedName>
        <fullName evidence="4">Peptidase S1 domain-containing protein</fullName>
    </recommendedName>
</protein>
<name>A0AAU9WL33_9CNID</name>
<dbReference type="AlphaFoldDB" id="A0AAU9WL33"/>
<keyword evidence="1 3" id="KW-0732">Signal</keyword>
<gene>
    <name evidence="5" type="ORF">PMEA_00007644</name>
</gene>
<dbReference type="Proteomes" id="UP001159428">
    <property type="component" value="Unassembled WGS sequence"/>
</dbReference>